<dbReference type="PANTHER" id="PTHR43791:SF92">
    <property type="entry name" value="AGL026WP"/>
    <property type="match status" value="1"/>
</dbReference>
<evidence type="ECO:0000313" key="10">
    <source>
        <dbReference type="EMBL" id="CAI0646287.1"/>
    </source>
</evidence>
<dbReference type="FunFam" id="1.20.1250.20:FF:000013">
    <property type="entry name" value="MFS general substrate transporter"/>
    <property type="match status" value="1"/>
</dbReference>
<feature type="transmembrane region" description="Helical" evidence="8">
    <location>
        <begin position="416"/>
        <end position="438"/>
    </location>
</feature>
<dbReference type="EMBL" id="CAMGZC010000316">
    <property type="protein sequence ID" value="CAI0646287.1"/>
    <property type="molecule type" value="Genomic_DNA"/>
</dbReference>
<comment type="caution">
    <text evidence="10">The sequence shown here is derived from an EMBL/GenBank/DDBJ whole genome shotgun (WGS) entry which is preliminary data.</text>
</comment>
<dbReference type="InterPro" id="IPR036259">
    <property type="entry name" value="MFS_trans_sf"/>
</dbReference>
<evidence type="ECO:0000256" key="5">
    <source>
        <dbReference type="ARBA" id="ARBA00023136"/>
    </source>
</evidence>
<dbReference type="SUPFAM" id="SSF103473">
    <property type="entry name" value="MFS general substrate transporter"/>
    <property type="match status" value="1"/>
</dbReference>
<dbReference type="FunFam" id="1.20.1250.20:FF:000057">
    <property type="entry name" value="MFS general substrate transporter"/>
    <property type="match status" value="1"/>
</dbReference>
<keyword evidence="3 8" id="KW-0812">Transmembrane</keyword>
<feature type="domain" description="Major facilitator superfamily (MFS) profile" evidence="9">
    <location>
        <begin position="324"/>
        <end position="744"/>
    </location>
</feature>
<evidence type="ECO:0000313" key="11">
    <source>
        <dbReference type="Proteomes" id="UP001152533"/>
    </source>
</evidence>
<feature type="coiled-coil region" evidence="6">
    <location>
        <begin position="737"/>
        <end position="764"/>
    </location>
</feature>
<feature type="transmembrane region" description="Helical" evidence="8">
    <location>
        <begin position="625"/>
        <end position="643"/>
    </location>
</feature>
<dbReference type="PANTHER" id="PTHR43791">
    <property type="entry name" value="PERMEASE-RELATED"/>
    <property type="match status" value="1"/>
</dbReference>
<dbReference type="InterPro" id="IPR032466">
    <property type="entry name" value="Metal_Hydrolase"/>
</dbReference>
<feature type="transmembrane region" description="Helical" evidence="8">
    <location>
        <begin position="591"/>
        <end position="613"/>
    </location>
</feature>
<accession>A0A9W4W821</accession>
<feature type="transmembrane region" description="Helical" evidence="8">
    <location>
        <begin position="484"/>
        <end position="506"/>
    </location>
</feature>
<feature type="transmembrane region" description="Helical" evidence="8">
    <location>
        <begin position="320"/>
        <end position="337"/>
    </location>
</feature>
<keyword evidence="6" id="KW-0175">Coiled coil</keyword>
<organism evidence="10 11">
    <name type="scientific">Colletotrichum noveboracense</name>
    <dbReference type="NCBI Taxonomy" id="2664923"/>
    <lineage>
        <taxon>Eukaryota</taxon>
        <taxon>Fungi</taxon>
        <taxon>Dikarya</taxon>
        <taxon>Ascomycota</taxon>
        <taxon>Pezizomycotina</taxon>
        <taxon>Sordariomycetes</taxon>
        <taxon>Hypocreomycetidae</taxon>
        <taxon>Glomerellales</taxon>
        <taxon>Glomerellaceae</taxon>
        <taxon>Colletotrichum</taxon>
        <taxon>Colletotrichum gloeosporioides species complex</taxon>
    </lineage>
</organism>
<feature type="transmembrane region" description="Helical" evidence="8">
    <location>
        <begin position="558"/>
        <end position="579"/>
    </location>
</feature>
<dbReference type="Proteomes" id="UP001152533">
    <property type="component" value="Unassembled WGS sequence"/>
</dbReference>
<feature type="transmembrane region" description="Helical" evidence="8">
    <location>
        <begin position="714"/>
        <end position="737"/>
    </location>
</feature>
<evidence type="ECO:0000256" key="3">
    <source>
        <dbReference type="ARBA" id="ARBA00022692"/>
    </source>
</evidence>
<dbReference type="InterPro" id="IPR020846">
    <property type="entry name" value="MFS_dom"/>
</dbReference>
<evidence type="ECO:0000256" key="2">
    <source>
        <dbReference type="ARBA" id="ARBA00022448"/>
    </source>
</evidence>
<feature type="transmembrane region" description="Helical" evidence="8">
    <location>
        <begin position="390"/>
        <end position="410"/>
    </location>
</feature>
<proteinExistence type="predicted"/>
<feature type="compositionally biased region" description="Basic and acidic residues" evidence="7">
    <location>
        <begin position="275"/>
        <end position="284"/>
    </location>
</feature>
<sequence>MKQREKCHLEHCELSVYTVIENFKRELAETNSVMTPVQLPPLAWNCHTHCFDPEKYPFKATRAYTPEPARVDALIKSSFTDQLMLFQATIEDGYRGLIGNLNECRDSDPSKRVLGTIFWDPESVQELQGLTAADFDTLHDAGVRSVRIHGSYGGSGGDLDWVKEQLLDVARHCPVHRHDWSISAQLPLSTWSSLEATLLQEPLLEGISIIADHNGCANPSDIGSAELHSFLRLLESGRFFVKRFVDIASFGNRHNSDDNQPCRDTMTMSSLPKPASDEVSKQGSEEIENVPTKNLTLMNTYRSYSPEFSKETERQLVRKIDAHLLPLIAIIYLFNYLDRNSITQARLYGLQEDTHVKGATYQTAISIFSAGYIAMQLPSTMLMTKMQPHIFLPGCIIIWAVVSGCTSATSSPAGLLVVRFFLGIVEAPFFPGAIYYLSCWYTKKELGLRMALLVCGLLLSNCFAGLISAGILSGMAGVGHLAAWRWLFILEGLATICVGVTAFFLLPDYPGTTKWLSEEEKVIAQGRLAADAGSEEILGEDEISMQQAILAALADYRVWLFALLQMSTTASISFSHFFPTLIQQLGFKNNTIVLLLTAPPYFFSFIWALTLAWDADRRQKRSPHASISAITAIAGTVTLVAMGDQSWARYAMTFLVSAGTFGIYSTTYPWLSSTIVQPAVKRAASIGIANTLANSASLFANYFWLDEYGPSFRVSWACILAFQVLGLCCIFGLRICLKKANHKFERLQSEVDQYNEEAMNRLDKDSQRAVLNGFRYIT</sequence>
<gene>
    <name evidence="10" type="ORF">CGXH109_LOCUS53541</name>
</gene>
<evidence type="ECO:0000256" key="7">
    <source>
        <dbReference type="SAM" id="MobiDB-lite"/>
    </source>
</evidence>
<dbReference type="AlphaFoldDB" id="A0A9W4W821"/>
<feature type="region of interest" description="Disordered" evidence="7">
    <location>
        <begin position="255"/>
        <end position="286"/>
    </location>
</feature>
<dbReference type="PROSITE" id="PS50850">
    <property type="entry name" value="MFS"/>
    <property type="match status" value="1"/>
</dbReference>
<feature type="transmembrane region" description="Helical" evidence="8">
    <location>
        <begin position="683"/>
        <end position="702"/>
    </location>
</feature>
<name>A0A9W4W821_9PEZI</name>
<dbReference type="InterPro" id="IPR011701">
    <property type="entry name" value="MFS"/>
</dbReference>
<evidence type="ECO:0000256" key="6">
    <source>
        <dbReference type="SAM" id="Coils"/>
    </source>
</evidence>
<dbReference type="Gene3D" id="3.20.20.140">
    <property type="entry name" value="Metal-dependent hydrolases"/>
    <property type="match status" value="1"/>
</dbReference>
<protein>
    <recommendedName>
        <fullName evidence="9">Major facilitator superfamily (MFS) profile domain-containing protein</fullName>
    </recommendedName>
</protein>
<evidence type="ECO:0000256" key="1">
    <source>
        <dbReference type="ARBA" id="ARBA00004141"/>
    </source>
</evidence>
<dbReference type="Pfam" id="PF07690">
    <property type="entry name" value="MFS_1"/>
    <property type="match status" value="1"/>
</dbReference>
<keyword evidence="5 8" id="KW-0472">Membrane</keyword>
<comment type="subcellular location">
    <subcellularLocation>
        <location evidence="1">Membrane</location>
        <topology evidence="1">Multi-pass membrane protein</topology>
    </subcellularLocation>
</comment>
<dbReference type="SUPFAM" id="SSF51556">
    <property type="entry name" value="Metallo-dependent hydrolases"/>
    <property type="match status" value="1"/>
</dbReference>
<keyword evidence="2" id="KW-0813">Transport</keyword>
<dbReference type="GO" id="GO:0016020">
    <property type="term" value="C:membrane"/>
    <property type="evidence" value="ECO:0007669"/>
    <property type="project" value="UniProtKB-SubCell"/>
</dbReference>
<evidence type="ECO:0000259" key="9">
    <source>
        <dbReference type="PROSITE" id="PS50850"/>
    </source>
</evidence>
<keyword evidence="11" id="KW-1185">Reference proteome</keyword>
<keyword evidence="4 8" id="KW-1133">Transmembrane helix</keyword>
<dbReference type="Gene3D" id="1.20.1250.20">
    <property type="entry name" value="MFS general substrate transporter like domains"/>
    <property type="match status" value="2"/>
</dbReference>
<dbReference type="GO" id="GO:0022857">
    <property type="term" value="F:transmembrane transporter activity"/>
    <property type="evidence" value="ECO:0007669"/>
    <property type="project" value="InterPro"/>
</dbReference>
<evidence type="ECO:0000256" key="4">
    <source>
        <dbReference type="ARBA" id="ARBA00022989"/>
    </source>
</evidence>
<evidence type="ECO:0000256" key="8">
    <source>
        <dbReference type="SAM" id="Phobius"/>
    </source>
</evidence>
<feature type="transmembrane region" description="Helical" evidence="8">
    <location>
        <begin position="450"/>
        <end position="472"/>
    </location>
</feature>
<reference evidence="10" key="1">
    <citation type="submission" date="2022-08" db="EMBL/GenBank/DDBJ databases">
        <authorList>
            <person name="Giroux E."/>
            <person name="Giroux E."/>
        </authorList>
    </citation>
    <scope>NUCLEOTIDE SEQUENCE</scope>
    <source>
        <strain evidence="10">H1091258</strain>
    </source>
</reference>
<feature type="transmembrane region" description="Helical" evidence="8">
    <location>
        <begin position="649"/>
        <end position="671"/>
    </location>
</feature>